<dbReference type="GO" id="GO:0006122">
    <property type="term" value="P:mitochondrial electron transport, ubiquinol to cytochrome c"/>
    <property type="evidence" value="ECO:0007669"/>
    <property type="project" value="InterPro"/>
</dbReference>
<dbReference type="GO" id="GO:0005739">
    <property type="term" value="C:mitochondrion"/>
    <property type="evidence" value="ECO:0007669"/>
    <property type="project" value="GOC"/>
</dbReference>
<dbReference type="OrthoDB" id="2391627at2759"/>
<evidence type="ECO:0000313" key="1">
    <source>
        <dbReference type="EMBL" id="KAJ1924653.1"/>
    </source>
</evidence>
<evidence type="ECO:0000313" key="2">
    <source>
        <dbReference type="Proteomes" id="UP001150569"/>
    </source>
</evidence>
<organism evidence="1 2">
    <name type="scientific">Tieghemiomyces parasiticus</name>
    <dbReference type="NCBI Taxonomy" id="78921"/>
    <lineage>
        <taxon>Eukaryota</taxon>
        <taxon>Fungi</taxon>
        <taxon>Fungi incertae sedis</taxon>
        <taxon>Zoopagomycota</taxon>
        <taxon>Kickxellomycotina</taxon>
        <taxon>Dimargaritomycetes</taxon>
        <taxon>Dimargaritales</taxon>
        <taxon>Dimargaritaceae</taxon>
        <taxon>Tieghemiomyces</taxon>
    </lineage>
</organism>
<accession>A0A9W8A6R6</accession>
<name>A0A9W8A6R6_9FUNG</name>
<keyword evidence="2" id="KW-1185">Reference proteome</keyword>
<dbReference type="Pfam" id="PF09796">
    <property type="entry name" value="QCR10"/>
    <property type="match status" value="1"/>
</dbReference>
<dbReference type="AlphaFoldDB" id="A0A9W8A6R6"/>
<reference evidence="1" key="1">
    <citation type="submission" date="2022-07" db="EMBL/GenBank/DDBJ databases">
        <title>Phylogenomic reconstructions and comparative analyses of Kickxellomycotina fungi.</title>
        <authorList>
            <person name="Reynolds N.K."/>
            <person name="Stajich J.E."/>
            <person name="Barry K."/>
            <person name="Grigoriev I.V."/>
            <person name="Crous P."/>
            <person name="Smith M.E."/>
        </authorList>
    </citation>
    <scope>NUCLEOTIDE SEQUENCE</scope>
    <source>
        <strain evidence="1">RSA 861</strain>
    </source>
</reference>
<dbReference type="Proteomes" id="UP001150569">
    <property type="component" value="Unassembled WGS sequence"/>
</dbReference>
<dbReference type="EMBL" id="JANBPT010000261">
    <property type="protein sequence ID" value="KAJ1924653.1"/>
    <property type="molecule type" value="Genomic_DNA"/>
</dbReference>
<protein>
    <submittedName>
        <fullName evidence="1">Uncharacterized protein</fullName>
    </submittedName>
</protein>
<sequence length="73" mass="7768">MFAPRVAMQAAPHVGHLSQAALKASASSLIVWGATGIVGGLFFLEKVPFIRQDVFANLPLVGRLYVTPTEESS</sequence>
<dbReference type="InterPro" id="IPR019182">
    <property type="entry name" value="Cytochrome_b-c1_su10_fun"/>
</dbReference>
<proteinExistence type="predicted"/>
<comment type="caution">
    <text evidence="1">The sequence shown here is derived from an EMBL/GenBank/DDBJ whole genome shotgun (WGS) entry which is preliminary data.</text>
</comment>
<gene>
    <name evidence="1" type="ORF">IWQ60_005060</name>
</gene>